<protein>
    <submittedName>
        <fullName evidence="2">Outer membrane protein assembly factor BamB</fullName>
    </submittedName>
</protein>
<dbReference type="SUPFAM" id="SSF50969">
    <property type="entry name" value="YVTN repeat-like/Quinoprotein amine dehydrogenase"/>
    <property type="match status" value="1"/>
</dbReference>
<dbReference type="InterPro" id="IPR002372">
    <property type="entry name" value="PQQ_rpt_dom"/>
</dbReference>
<reference evidence="2 3" key="1">
    <citation type="submission" date="2019-02" db="EMBL/GenBank/DDBJ databases">
        <title>Deep-cultivation of Planctomycetes and their phenomic and genomic characterization uncovers novel biology.</title>
        <authorList>
            <person name="Wiegand S."/>
            <person name="Jogler M."/>
            <person name="Boedeker C."/>
            <person name="Pinto D."/>
            <person name="Vollmers J."/>
            <person name="Rivas-Marin E."/>
            <person name="Kohn T."/>
            <person name="Peeters S.H."/>
            <person name="Heuer A."/>
            <person name="Rast P."/>
            <person name="Oberbeckmann S."/>
            <person name="Bunk B."/>
            <person name="Jeske O."/>
            <person name="Meyerdierks A."/>
            <person name="Storesund J.E."/>
            <person name="Kallscheuer N."/>
            <person name="Luecker S."/>
            <person name="Lage O.M."/>
            <person name="Pohl T."/>
            <person name="Merkel B.J."/>
            <person name="Hornburger P."/>
            <person name="Mueller R.-W."/>
            <person name="Bruemmer F."/>
            <person name="Labrenz M."/>
            <person name="Spormann A.M."/>
            <person name="Op den Camp H."/>
            <person name="Overmann J."/>
            <person name="Amann R."/>
            <person name="Jetten M.S.M."/>
            <person name="Mascher T."/>
            <person name="Medema M.H."/>
            <person name="Devos D.P."/>
            <person name="Kaster A.-K."/>
            <person name="Ovreas L."/>
            <person name="Rohde M."/>
            <person name="Galperin M.Y."/>
            <person name="Jogler C."/>
        </authorList>
    </citation>
    <scope>NUCLEOTIDE SEQUENCE [LARGE SCALE GENOMIC DNA]</scope>
    <source>
        <strain evidence="2 3">Pan44</strain>
    </source>
</reference>
<dbReference type="Gene3D" id="2.130.10.10">
    <property type="entry name" value="YVTN repeat-like/Quinoprotein amine dehydrogenase"/>
    <property type="match status" value="2"/>
</dbReference>
<dbReference type="InParanoid" id="A0A517S8X4"/>
<dbReference type="Proteomes" id="UP000315700">
    <property type="component" value="Chromosome"/>
</dbReference>
<dbReference type="PANTHER" id="PTHR34512">
    <property type="entry name" value="CELL SURFACE PROTEIN"/>
    <property type="match status" value="1"/>
</dbReference>
<accession>A0A517S8X4</accession>
<dbReference type="EMBL" id="CP036271">
    <property type="protein sequence ID" value="QDT52581.1"/>
    <property type="molecule type" value="Genomic_DNA"/>
</dbReference>
<dbReference type="InterPro" id="IPR018391">
    <property type="entry name" value="PQQ_b-propeller_rpt"/>
</dbReference>
<evidence type="ECO:0000313" key="2">
    <source>
        <dbReference type="EMBL" id="QDT52581.1"/>
    </source>
</evidence>
<dbReference type="SMART" id="SM00564">
    <property type="entry name" value="PQQ"/>
    <property type="match status" value="5"/>
</dbReference>
<organism evidence="2 3">
    <name type="scientific">Caulifigura coniformis</name>
    <dbReference type="NCBI Taxonomy" id="2527983"/>
    <lineage>
        <taxon>Bacteria</taxon>
        <taxon>Pseudomonadati</taxon>
        <taxon>Planctomycetota</taxon>
        <taxon>Planctomycetia</taxon>
        <taxon>Planctomycetales</taxon>
        <taxon>Planctomycetaceae</taxon>
        <taxon>Caulifigura</taxon>
    </lineage>
</organism>
<evidence type="ECO:0000313" key="3">
    <source>
        <dbReference type="Proteomes" id="UP000315700"/>
    </source>
</evidence>
<feature type="domain" description="Pyrrolo-quinoline quinone repeat" evidence="1">
    <location>
        <begin position="416"/>
        <end position="541"/>
    </location>
</feature>
<dbReference type="InterPro" id="IPR011047">
    <property type="entry name" value="Quinoprotein_ADH-like_sf"/>
</dbReference>
<evidence type="ECO:0000259" key="1">
    <source>
        <dbReference type="Pfam" id="PF13360"/>
    </source>
</evidence>
<dbReference type="PANTHER" id="PTHR34512:SF30">
    <property type="entry name" value="OUTER MEMBRANE PROTEIN ASSEMBLY FACTOR BAMB"/>
    <property type="match status" value="1"/>
</dbReference>
<dbReference type="SUPFAM" id="SSF50998">
    <property type="entry name" value="Quinoprotein alcohol dehydrogenase-like"/>
    <property type="match status" value="1"/>
</dbReference>
<gene>
    <name evidence="2" type="primary">bamB_2</name>
    <name evidence="2" type="ORF">Pan44_05930</name>
</gene>
<dbReference type="Pfam" id="PF13360">
    <property type="entry name" value="PQQ_2"/>
    <property type="match status" value="2"/>
</dbReference>
<keyword evidence="3" id="KW-1185">Reference proteome</keyword>
<proteinExistence type="predicted"/>
<feature type="domain" description="Pyrrolo-quinoline quinone repeat" evidence="1">
    <location>
        <begin position="1066"/>
        <end position="1317"/>
    </location>
</feature>
<name>A0A517S8X4_9PLAN</name>
<dbReference type="KEGG" id="ccos:Pan44_05930"/>
<dbReference type="InterPro" id="IPR011044">
    <property type="entry name" value="Quino_amine_DH_bsu"/>
</dbReference>
<dbReference type="InterPro" id="IPR015943">
    <property type="entry name" value="WD40/YVTN_repeat-like_dom_sf"/>
</dbReference>
<sequence length="1491" mass="163309">MSDSWRPTPGRRGSPAISSCGRVWRILVLGGLLASGTVAHAQNDPVGQFFRNLFGAGLQEPRKLDLIDRHAAAASREITRSFELCDSLIASRQWAQVIQRLQYIVDLPEDALVQKGPGWVSAKRLAEERLLALPEEGHRLYQNQYAAVASEELATAHANGDFAALCLVASRFRSTPAGQQAADEAAMLLADAGDLVAAAQWSRELEHDGAEGTTTPEWKSRSEAILEKLVPARDFPRLSSANWTEVYGGPGRWNSVAGDQPLLLEEWSSMASQVPLLQEEVELRQEDLFAAGHRPIPVANVVAAGDLMAVRSLGGVEAREAATGRLLWRTRGRNTAEAVLTREGTTPGASALTLGPADNHEGHPLSSFFYRDAALGQISTDGQRVFVIGRKSALLMNTFDLYGSTDSERREDQAFNTVVALDFTTGRTLWTTGGSSQDAPFESPLSGVYFFGPPTVDGTELFVIGAAGADINLYCLEASTGLPKWKQLIAEYDTTRIEEDFVRQMWACTPAVSQGLIYCPTNAGWLVAVDRHRRRLAWATRYATSEVSDRYQPQYSLSQINERWAQTAPILSGGELVFAPPELPDEPMQTEPHLYRIDAMTGRVKFRRGKAESIAVGGVYGETVVVLGKQGLEGWPPLDRWSTRWSTPYPAGLTPCGLGVAINGVYWLPFLEGAVVGFRLTDGGIEEVLRNDALAGRLGNLSVHGNRVFASGPTGVVGLWQKAPFETQLNDRLARNPRDLEGRIRKARGLVSDQRFEQALMEIGSADLLSAGAGPLAAEARALQWKCLTNLLAGPKADDEQAWTQLEKLGDSPEQKQLVERMRIDDSIGRLRWHDALDRCWRMTESPSGVIEDGGLSVRGDIWLSGRLLEISNHAPEQVQAQLTNLITVRTSIDAEKLDVDGPRTERLIGFHPLGRALSLRLALADADRNELALAEMRLSALSLAPEPGIAAAASTRLADLYADCSFPRDAARMLKIAAGLDRATPLADRTMLGAWLDARKGTTAENGRRSPTSGWSLTGGQVVRLGAERDHETGRSVWVRGRPAEWMAEKRFEFAGSWSGLSMIDCATHRSEWSMPLASNGIAFEEWAPDGTAGGSVLAICSRGVLHVCSPHDRRMLWSWPLPQRFSSPVAYGWAEEQVSNQPVRSLATAVTEFQSNIGSLREGPLMAIAGGRLSLLGQRELVVFDLRTGEELWRRDGMAGSAALVMDEESVCVSATTTGGSAAFRLQDGKRIATDSLATVLKRTFAVEGDTVLTRQGLPRPFSTQVRIVSERPASGKVVWSQVLSDEVMIHHLPGRELAGIEPSGEVFVIDVDTGVRTDVGRLTGANGSPRREMHVLADADRVYVAVERNPSYEFTHVSVPNIMLNGDLYAFDRRERRLVWKEQVRDTSLLTARFADSPVVILAEHSVPERRRKVLDALNLPELKLIVLDKRNGARLIEWAGVTQHGSPAALLLEPAKQRIDLFLNHYGQNFNHRLRLQFGALTTTTRP</sequence>